<feature type="transmembrane region" description="Helical" evidence="1">
    <location>
        <begin position="111"/>
        <end position="129"/>
    </location>
</feature>
<dbReference type="OMA" id="EGCQRER"/>
<dbReference type="EnsemblPlants" id="TraesCS2D02G121900.1">
    <property type="protein sequence ID" value="TraesCS2D02G121900.1"/>
    <property type="gene ID" value="TraesCS2D02G121900"/>
</dbReference>
<dbReference type="Gramene" id="TraesWEE_scaffold_073634_01G000100.1">
    <property type="protein sequence ID" value="TraesWEE_scaffold_073634_01G000100.1"/>
    <property type="gene ID" value="TraesWEE_scaffold_073634_01G000100"/>
</dbReference>
<feature type="transmembrane region" description="Helical" evidence="1">
    <location>
        <begin position="57"/>
        <end position="80"/>
    </location>
</feature>
<dbReference type="AlphaFoldDB" id="A0A3B6D7L5"/>
<proteinExistence type="predicted"/>
<reference evidence="2" key="2">
    <citation type="submission" date="2018-10" db="UniProtKB">
        <authorList>
            <consortium name="EnsemblPlants"/>
        </authorList>
    </citation>
    <scope>IDENTIFICATION</scope>
</reference>
<feature type="transmembrane region" description="Helical" evidence="1">
    <location>
        <begin position="21"/>
        <end position="45"/>
    </location>
</feature>
<keyword evidence="1" id="KW-0812">Transmembrane</keyword>
<organism evidence="2">
    <name type="scientific">Triticum aestivum</name>
    <name type="common">Wheat</name>
    <dbReference type="NCBI Taxonomy" id="4565"/>
    <lineage>
        <taxon>Eukaryota</taxon>
        <taxon>Viridiplantae</taxon>
        <taxon>Streptophyta</taxon>
        <taxon>Embryophyta</taxon>
        <taxon>Tracheophyta</taxon>
        <taxon>Spermatophyta</taxon>
        <taxon>Magnoliopsida</taxon>
        <taxon>Liliopsida</taxon>
        <taxon>Poales</taxon>
        <taxon>Poaceae</taxon>
        <taxon>BOP clade</taxon>
        <taxon>Pooideae</taxon>
        <taxon>Triticodae</taxon>
        <taxon>Triticeae</taxon>
        <taxon>Triticinae</taxon>
        <taxon>Triticum</taxon>
    </lineage>
</organism>
<dbReference type="Gramene" id="TraesCS2D02G121900.1">
    <property type="protein sequence ID" value="TraesCS2D02G121900.1"/>
    <property type="gene ID" value="TraesCS2D02G121900"/>
</dbReference>
<keyword evidence="1" id="KW-1133">Transmembrane helix</keyword>
<dbReference type="Gramene" id="TraesCS2D03G0255600.1">
    <property type="protein sequence ID" value="TraesCS2D03G0255600.1.CDS"/>
    <property type="gene ID" value="TraesCS2D03G0255600"/>
</dbReference>
<evidence type="ECO:0000256" key="1">
    <source>
        <dbReference type="SAM" id="Phobius"/>
    </source>
</evidence>
<evidence type="ECO:0000313" key="2">
    <source>
        <dbReference type="EnsemblPlants" id="TraesCS2D02G121900.1"/>
    </source>
</evidence>
<dbReference type="Proteomes" id="UP000019116">
    <property type="component" value="Chromosome 2D"/>
</dbReference>
<keyword evidence="3" id="KW-1185">Reference proteome</keyword>
<dbReference type="PaxDb" id="4565-Traes_2DS_17FCB8B55.2"/>
<sequence>MTVPEPEMPASARRRLFLARFDALIFLHCGLLWVLCAVYLALVIARLALGQLEIPPALWAASWVCAYIVLCLTPVSTFLVGARSSRSLRSPYDTTDANKVSRKNFPFASEYDPAMIGVLVSAAFMLLAIDYDKVVGLLGVEGCQRERIGSIVRDVGLMGGIATCCFVTLPTMILRQWRMKMK</sequence>
<accession>A0A3B6D7L5</accession>
<keyword evidence="1" id="KW-0472">Membrane</keyword>
<reference evidence="2" key="1">
    <citation type="submission" date="2018-08" db="EMBL/GenBank/DDBJ databases">
        <authorList>
            <person name="Rossello M."/>
        </authorList>
    </citation>
    <scope>NUCLEOTIDE SEQUENCE [LARGE SCALE GENOMIC DNA]</scope>
    <source>
        <strain evidence="2">cv. Chinese Spring</strain>
    </source>
</reference>
<protein>
    <submittedName>
        <fullName evidence="2">Uncharacterized protein</fullName>
    </submittedName>
</protein>
<feature type="transmembrane region" description="Helical" evidence="1">
    <location>
        <begin position="155"/>
        <end position="174"/>
    </location>
</feature>
<evidence type="ECO:0000313" key="3">
    <source>
        <dbReference type="Proteomes" id="UP000019116"/>
    </source>
</evidence>
<name>A0A3B6D7L5_WHEAT</name>
<dbReference type="Gramene" id="TraesMAC2D03G01117550.2">
    <property type="protein sequence ID" value="TraesMAC2D03G01117550.2"/>
    <property type="gene ID" value="TraesMAC2D03G01117550"/>
</dbReference>
<dbReference type="OrthoDB" id="695784at2759"/>